<evidence type="ECO:0000256" key="1">
    <source>
        <dbReference type="ARBA" id="ARBA00001973"/>
    </source>
</evidence>
<proteinExistence type="inferred from homology"/>
<comment type="cofactor">
    <cofactor evidence="1">
        <name>Cu(2+)</name>
        <dbReference type="ChEBI" id="CHEBI:29036"/>
    </cofactor>
</comment>
<dbReference type="InterPro" id="IPR036423">
    <property type="entry name" value="SOD-like_Cu/Zn_dom_sf"/>
</dbReference>
<dbReference type="InterPro" id="IPR024134">
    <property type="entry name" value="SOD_Cu/Zn_/chaperone"/>
</dbReference>
<dbReference type="EMBL" id="ML119755">
    <property type="protein sequence ID" value="RPA75869.1"/>
    <property type="molecule type" value="Genomic_DNA"/>
</dbReference>
<dbReference type="PROSITE" id="PS50846">
    <property type="entry name" value="HMA_2"/>
    <property type="match status" value="1"/>
</dbReference>
<dbReference type="SUPFAM" id="SSF49329">
    <property type="entry name" value="Cu,Zn superoxide dismutase-like"/>
    <property type="match status" value="1"/>
</dbReference>
<dbReference type="SUPFAM" id="SSF55008">
    <property type="entry name" value="HMA, heavy metal-associated domain"/>
    <property type="match status" value="1"/>
</dbReference>
<dbReference type="STRING" id="1160509.A0A3N4HQ77"/>
<reference evidence="5 6" key="1">
    <citation type="journal article" date="2018" name="Nat. Ecol. Evol.">
        <title>Pezizomycetes genomes reveal the molecular basis of ectomycorrhizal truffle lifestyle.</title>
        <authorList>
            <person name="Murat C."/>
            <person name="Payen T."/>
            <person name="Noel B."/>
            <person name="Kuo A."/>
            <person name="Morin E."/>
            <person name="Chen J."/>
            <person name="Kohler A."/>
            <person name="Krizsan K."/>
            <person name="Balestrini R."/>
            <person name="Da Silva C."/>
            <person name="Montanini B."/>
            <person name="Hainaut M."/>
            <person name="Levati E."/>
            <person name="Barry K.W."/>
            <person name="Belfiori B."/>
            <person name="Cichocki N."/>
            <person name="Clum A."/>
            <person name="Dockter R.B."/>
            <person name="Fauchery L."/>
            <person name="Guy J."/>
            <person name="Iotti M."/>
            <person name="Le Tacon F."/>
            <person name="Lindquist E.A."/>
            <person name="Lipzen A."/>
            <person name="Malagnac F."/>
            <person name="Mello A."/>
            <person name="Molinier V."/>
            <person name="Miyauchi S."/>
            <person name="Poulain J."/>
            <person name="Riccioni C."/>
            <person name="Rubini A."/>
            <person name="Sitrit Y."/>
            <person name="Splivallo R."/>
            <person name="Traeger S."/>
            <person name="Wang M."/>
            <person name="Zifcakova L."/>
            <person name="Wipf D."/>
            <person name="Zambonelli A."/>
            <person name="Paolocci F."/>
            <person name="Nowrousian M."/>
            <person name="Ottonello S."/>
            <person name="Baldrian P."/>
            <person name="Spatafora J.W."/>
            <person name="Henrissat B."/>
            <person name="Nagy L.G."/>
            <person name="Aury J.M."/>
            <person name="Wincker P."/>
            <person name="Grigoriev I.V."/>
            <person name="Bonfante P."/>
            <person name="Martin F.M."/>
        </authorList>
    </citation>
    <scope>NUCLEOTIDE SEQUENCE [LARGE SCALE GENOMIC DNA]</scope>
    <source>
        <strain evidence="5 6">RN42</strain>
    </source>
</reference>
<comment type="similarity">
    <text evidence="2">Belongs to the CCS1 family.</text>
</comment>
<evidence type="ECO:0000256" key="2">
    <source>
        <dbReference type="ARBA" id="ARBA00010636"/>
    </source>
</evidence>
<dbReference type="InterPro" id="IPR036163">
    <property type="entry name" value="HMA_dom_sf"/>
</dbReference>
<dbReference type="OrthoDB" id="666972at2759"/>
<evidence type="ECO:0000313" key="6">
    <source>
        <dbReference type="Proteomes" id="UP000275078"/>
    </source>
</evidence>
<dbReference type="GO" id="GO:0006801">
    <property type="term" value="P:superoxide metabolic process"/>
    <property type="evidence" value="ECO:0007669"/>
    <property type="project" value="InterPro"/>
</dbReference>
<keyword evidence="6" id="KW-1185">Reference proteome</keyword>
<dbReference type="InterPro" id="IPR006121">
    <property type="entry name" value="HMA_dom"/>
</dbReference>
<dbReference type="GO" id="GO:0005507">
    <property type="term" value="F:copper ion binding"/>
    <property type="evidence" value="ECO:0007669"/>
    <property type="project" value="InterPro"/>
</dbReference>
<evidence type="ECO:0000313" key="5">
    <source>
        <dbReference type="EMBL" id="RPA75869.1"/>
    </source>
</evidence>
<dbReference type="Pfam" id="PF00403">
    <property type="entry name" value="HMA"/>
    <property type="match status" value="1"/>
</dbReference>
<dbReference type="AlphaFoldDB" id="A0A3N4HQ77"/>
<dbReference type="Gene3D" id="2.60.40.200">
    <property type="entry name" value="Superoxide dismutase, copper/zinc binding domain"/>
    <property type="match status" value="1"/>
</dbReference>
<dbReference type="Gene3D" id="3.30.70.100">
    <property type="match status" value="1"/>
</dbReference>
<feature type="domain" description="HMA" evidence="4">
    <location>
        <begin position="4"/>
        <end position="67"/>
    </location>
</feature>
<evidence type="ECO:0000259" key="4">
    <source>
        <dbReference type="PROSITE" id="PS50846"/>
    </source>
</evidence>
<organism evidence="5 6">
    <name type="scientific">Ascobolus immersus RN42</name>
    <dbReference type="NCBI Taxonomy" id="1160509"/>
    <lineage>
        <taxon>Eukaryota</taxon>
        <taxon>Fungi</taxon>
        <taxon>Dikarya</taxon>
        <taxon>Ascomycota</taxon>
        <taxon>Pezizomycotina</taxon>
        <taxon>Pezizomycetes</taxon>
        <taxon>Pezizales</taxon>
        <taxon>Ascobolaceae</taxon>
        <taxon>Ascobolus</taxon>
    </lineage>
</organism>
<sequence>MLQPFQTLFAVPLDCSSCEDAVRNTLSAVKGIKTIEVDLKAELVSITGTAPPSQIVSALQASGKDAILRGTGAPNSAAVCILETFAPNIADPIRGLARMVQVAPNYTIIDLTLRGLRQGKYEASIRTSGDISEGSKTTGSVFGELGRLGEVEVGKDGKGGLFVEREVSVLDLVGRSMVVKSKEDGEEEVLGVIARSAGVWENDKTVCSCSGKSLWEERKENVEKGMV</sequence>
<evidence type="ECO:0000256" key="3">
    <source>
        <dbReference type="ARBA" id="ARBA00016103"/>
    </source>
</evidence>
<dbReference type="PANTHER" id="PTHR10003">
    <property type="entry name" value="SUPEROXIDE DISMUTASE CU-ZN -RELATED"/>
    <property type="match status" value="1"/>
</dbReference>
<protein>
    <recommendedName>
        <fullName evidence="3">Superoxide dismutase 1 copper chaperone</fullName>
    </recommendedName>
</protein>
<gene>
    <name evidence="5" type="ORF">BJ508DRAFT_417876</name>
</gene>
<name>A0A3N4HQ77_ASCIM</name>
<accession>A0A3N4HQ77</accession>
<dbReference type="Proteomes" id="UP000275078">
    <property type="component" value="Unassembled WGS sequence"/>
</dbReference>
<dbReference type="CDD" id="cd00371">
    <property type="entry name" value="HMA"/>
    <property type="match status" value="1"/>
</dbReference>